<evidence type="ECO:0000313" key="1">
    <source>
        <dbReference type="EMBL" id="MBJ7608082.1"/>
    </source>
</evidence>
<dbReference type="EMBL" id="JAEKNN010000007">
    <property type="protein sequence ID" value="MBJ7608082.1"/>
    <property type="molecule type" value="Genomic_DNA"/>
</dbReference>
<comment type="caution">
    <text evidence="1">The sequence shown here is derived from an EMBL/GenBank/DDBJ whole genome shotgun (WGS) entry which is preliminary data.</text>
</comment>
<protein>
    <submittedName>
        <fullName evidence="1">Uncharacterized protein</fullName>
    </submittedName>
</protein>
<name>A0A934KHW5_9BACT</name>
<accession>A0A934KHW5</accession>
<dbReference type="AlphaFoldDB" id="A0A934KHW5"/>
<reference evidence="1 2" key="1">
    <citation type="submission" date="2020-10" db="EMBL/GenBank/DDBJ databases">
        <title>Ca. Dormibacterota MAGs.</title>
        <authorList>
            <person name="Montgomery K."/>
        </authorList>
    </citation>
    <scope>NUCLEOTIDE SEQUENCE [LARGE SCALE GENOMIC DNA]</scope>
    <source>
        <strain evidence="1">Mitchell_Peninsula_5</strain>
    </source>
</reference>
<proteinExistence type="predicted"/>
<sequence>MRALDPETGLERQSEREGVDDHVAARVVADQQHRTVLGDVLHAADVGAQVQAGEHPEKGQLVADVVGIALIEVGPGDAPADLQRG</sequence>
<organism evidence="1 2">
    <name type="scientific">Candidatus Amunia macphersoniae</name>
    <dbReference type="NCBI Taxonomy" id="3127014"/>
    <lineage>
        <taxon>Bacteria</taxon>
        <taxon>Bacillati</taxon>
        <taxon>Candidatus Dormiibacterota</taxon>
        <taxon>Candidatus Dormibacteria</taxon>
        <taxon>Candidatus Aeolococcales</taxon>
        <taxon>Candidatus Aeolococcaceae</taxon>
        <taxon>Candidatus Amunia</taxon>
    </lineage>
</organism>
<dbReference type="Proteomes" id="UP000614410">
    <property type="component" value="Unassembled WGS sequence"/>
</dbReference>
<gene>
    <name evidence="1" type="ORF">JF887_01445</name>
</gene>
<evidence type="ECO:0000313" key="2">
    <source>
        <dbReference type="Proteomes" id="UP000614410"/>
    </source>
</evidence>